<name>A0A1D7UWL6_9LEPT</name>
<evidence type="ECO:0000313" key="2">
    <source>
        <dbReference type="Proteomes" id="UP000094197"/>
    </source>
</evidence>
<sequence>MKKLISFLILMTAISCVSLPETLKKKGSADLSIIAISFVLQAPIAFFSKDASEVLFVKLADPKDKKATPKIFQSNFTANGYVYLINAEPGTYTVLLAGSAKQNQNDTPVIHYLDKDSIAKIVIKVNKNEFVYAGKFTTNSSQDDAAWSRVDAGNRAHSLTSTESSTYERSLLYAGFLQKAESTDADKQRLIGKAKEVFNESEWASIIK</sequence>
<protein>
    <submittedName>
        <fullName evidence="1">Uncharacterized protein</fullName>
    </submittedName>
</protein>
<organism evidence="1 2">
    <name type="scientific">Leptospira tipperaryensis</name>
    <dbReference type="NCBI Taxonomy" id="2564040"/>
    <lineage>
        <taxon>Bacteria</taxon>
        <taxon>Pseudomonadati</taxon>
        <taxon>Spirochaetota</taxon>
        <taxon>Spirochaetia</taxon>
        <taxon>Leptospirales</taxon>
        <taxon>Leptospiraceae</taxon>
        <taxon>Leptospira</taxon>
    </lineage>
</organism>
<dbReference type="RefSeq" id="WP_069607184.1">
    <property type="nucleotide sequence ID" value="NZ_CP015217.1"/>
</dbReference>
<dbReference type="Proteomes" id="UP000094197">
    <property type="component" value="Chromosome 1"/>
</dbReference>
<dbReference type="PROSITE" id="PS51257">
    <property type="entry name" value="PROKAR_LIPOPROTEIN"/>
    <property type="match status" value="1"/>
</dbReference>
<evidence type="ECO:0000313" key="1">
    <source>
        <dbReference type="EMBL" id="AOP33953.1"/>
    </source>
</evidence>
<dbReference type="KEGG" id="laj:A0128_08935"/>
<dbReference type="EMBL" id="CP015217">
    <property type="protein sequence ID" value="AOP33953.1"/>
    <property type="molecule type" value="Genomic_DNA"/>
</dbReference>
<dbReference type="OrthoDB" id="342436at2"/>
<proteinExistence type="predicted"/>
<reference evidence="1 2" key="1">
    <citation type="submission" date="2016-04" db="EMBL/GenBank/DDBJ databases">
        <title>Complete genome seqeunce of Leptospira alstonii serovar Room22.</title>
        <authorList>
            <person name="Nally J.E."/>
            <person name="Bayles D.O."/>
            <person name="Hurley D."/>
            <person name="Fanning S."/>
            <person name="McMahon B.J."/>
            <person name="Arent Z."/>
        </authorList>
    </citation>
    <scope>NUCLEOTIDE SEQUENCE [LARGE SCALE GENOMIC DNA]</scope>
    <source>
        <strain evidence="1 2">GWTS #1</strain>
    </source>
</reference>
<keyword evidence="2" id="KW-1185">Reference proteome</keyword>
<accession>A0A1D7UWL6</accession>
<dbReference type="AlphaFoldDB" id="A0A1D7UWL6"/>
<gene>
    <name evidence="1" type="ORF">A0128_08935</name>
</gene>